<dbReference type="eggNOG" id="COG3210">
    <property type="taxonomic scope" value="Bacteria"/>
</dbReference>
<dbReference type="NCBIfam" id="TIGR02601">
    <property type="entry name" value="autotrns_rpt"/>
    <property type="match status" value="4"/>
</dbReference>
<name>K2QK45_9HYPH</name>
<keyword evidence="1" id="KW-0732">Signal</keyword>
<organism evidence="3 4">
    <name type="scientific">Agrobacterium albertimagni AOL15</name>
    <dbReference type="NCBI Taxonomy" id="1156935"/>
    <lineage>
        <taxon>Bacteria</taxon>
        <taxon>Pseudomonadati</taxon>
        <taxon>Pseudomonadota</taxon>
        <taxon>Alphaproteobacteria</taxon>
        <taxon>Hyphomicrobiales</taxon>
        <taxon>Rhizobiaceae</taxon>
        <taxon>Rhizobium/Agrobacterium group</taxon>
        <taxon>Agrobacterium</taxon>
    </lineage>
</organism>
<dbReference type="Gene3D" id="2.160.20.20">
    <property type="match status" value="3"/>
</dbReference>
<evidence type="ECO:0000313" key="4">
    <source>
        <dbReference type="Proteomes" id="UP000007123"/>
    </source>
</evidence>
<feature type="domain" description="Autotransporter" evidence="2">
    <location>
        <begin position="946"/>
        <end position="1231"/>
    </location>
</feature>
<dbReference type="SUPFAM" id="SSF103515">
    <property type="entry name" value="Autotransporter"/>
    <property type="match status" value="1"/>
</dbReference>
<dbReference type="Proteomes" id="UP000007123">
    <property type="component" value="Unassembled WGS sequence"/>
</dbReference>
<dbReference type="PANTHER" id="PTHR35037">
    <property type="entry name" value="C-TERMINAL REGION OF AIDA-LIKE PROTEIN"/>
    <property type="match status" value="1"/>
</dbReference>
<proteinExistence type="predicted"/>
<dbReference type="SMART" id="SM00869">
    <property type="entry name" value="Autotransporter"/>
    <property type="match status" value="1"/>
</dbReference>
<dbReference type="PATRIC" id="fig|1156935.5.peg.31"/>
<protein>
    <recommendedName>
        <fullName evidence="2">Autotransporter domain-containing protein</fullName>
    </recommendedName>
</protein>
<dbReference type="SUPFAM" id="SSF51126">
    <property type="entry name" value="Pectin lyase-like"/>
    <property type="match status" value="4"/>
</dbReference>
<dbReference type="EMBL" id="ALJF01000001">
    <property type="protein sequence ID" value="EKF61571.1"/>
    <property type="molecule type" value="Genomic_DNA"/>
</dbReference>
<dbReference type="AlphaFoldDB" id="K2QK45"/>
<dbReference type="PANTHER" id="PTHR35037:SF3">
    <property type="entry name" value="C-TERMINAL REGION OF AIDA-LIKE PROTEIN"/>
    <property type="match status" value="1"/>
</dbReference>
<dbReference type="Pfam" id="PF12951">
    <property type="entry name" value="PATR"/>
    <property type="match status" value="5"/>
</dbReference>
<reference evidence="3 4" key="1">
    <citation type="journal article" date="2012" name="J. Bacteriol.">
        <title>Draft Genome Sequence of Agrobacterium albertimagni Strain AOL15.</title>
        <authorList>
            <person name="Trimble W.L."/>
            <person name="Phung le T."/>
            <person name="Meyer F."/>
            <person name="Gilbert J.A."/>
            <person name="Silver S."/>
        </authorList>
    </citation>
    <scope>NUCLEOTIDE SEQUENCE [LARGE SCALE GENOMIC DNA]</scope>
    <source>
        <strain evidence="3 4">AOL15</strain>
    </source>
</reference>
<dbReference type="Pfam" id="PF03797">
    <property type="entry name" value="Autotransporter"/>
    <property type="match status" value="1"/>
</dbReference>
<keyword evidence="4" id="KW-1185">Reference proteome</keyword>
<dbReference type="PROSITE" id="PS51208">
    <property type="entry name" value="AUTOTRANSPORTER"/>
    <property type="match status" value="1"/>
</dbReference>
<dbReference type="Gene3D" id="2.40.128.130">
    <property type="entry name" value="Autotransporter beta-domain"/>
    <property type="match status" value="1"/>
</dbReference>
<gene>
    <name evidence="3" type="ORF">QWE_00165</name>
</gene>
<dbReference type="InterPro" id="IPR051551">
    <property type="entry name" value="Autotransporter_adhesion"/>
</dbReference>
<dbReference type="eggNOG" id="COG4625">
    <property type="taxonomic scope" value="Bacteria"/>
</dbReference>
<evidence type="ECO:0000256" key="1">
    <source>
        <dbReference type="ARBA" id="ARBA00022729"/>
    </source>
</evidence>
<dbReference type="RefSeq" id="WP_006724025.1">
    <property type="nucleotide sequence ID" value="NZ_ALJF01000001.1"/>
</dbReference>
<evidence type="ECO:0000259" key="2">
    <source>
        <dbReference type="PROSITE" id="PS51208"/>
    </source>
</evidence>
<evidence type="ECO:0000313" key="3">
    <source>
        <dbReference type="EMBL" id="EKF61571.1"/>
    </source>
</evidence>
<comment type="caution">
    <text evidence="3">The sequence shown here is derived from an EMBL/GenBank/DDBJ whole genome shotgun (WGS) entry which is preliminary data.</text>
</comment>
<dbReference type="InterPro" id="IPR005546">
    <property type="entry name" value="Autotransporte_beta"/>
</dbReference>
<sequence length="1231" mass="122246">MVPAQAQNLEGTGTIDVLTGQTFVSNADNSSTVWSGTLQGGGNLEKAGTGTLTFDGENYYTGTTTVSAGTLVISGGVAIYDFGHVIVNAGATFQVDSPERMGTLSGSGNVLLNGGALSISTDVNSPAFSGNLSGSGTLQKRGTGTFTFSGTGTNGGGISVIDGHLVLSGGNTVADTAELSLDGGTAELQSSETVGGLSGAGGLNINGNTLTVAGSGNSTYSGTISGTGALVKSGSGTQILSGSNTYSGMTTVAGGTLSIASDGNLGSGALTLNGGTLAVTGSTTIDNSVTLGAGTIETGSNPVTFSGTVGGSGSLTKTGEGTLTLSGTSSYTGTTNIDAGTLLVSTSDALAKESTYVVASGATFQTSDGVTNEVGGLSGAGDVVLGDGTLTVSVEDGVTNLFSGTISGAGTLEKGDLGTLILTGASNTVDAGLRMSGGILEIDGGALSTGGDLNMTGGRFDIKNGGSLTSEMFVVEGVMEVSGGSTVTANDYTQIGVLGNSTLTIASSRMESTGQAQILGLTGSSVAVSGSTGVWTIADSLSIGIGQGGAHQLTLTDGGTLEVTNGISVDQYSSLRLGTGGQAGTLTAAFINNAGSIQADFAGNLSLDMQISGAGTLTKSGTGTLVITGLVDISGATSVSSGTLQIGDGGTSGEVLGTIINNGTLIFNRSDQYTVSSQITGTGSITFMGGGSAELTGAYSGSTVVTDGRLALTGSGLSASQVSLGGVAGKTGTLAGNGTIASLSVLSSGIVAPGNSIGTINVGGPVSFAAGSVYEVEVNANGTSDRIIATGPVTIDGGASVRVLAEAGIYSASTTYTILSGSSLSGSFNPLVSTNFAFLNAALSYSAADVLLTLTRNDISFVEIGVTPNEIAVATGIESLPSASELKTSVTGLSAGGARYAFNQVSGEAHASAAGQALEDSAILRGVALRRLSQEAFDRRFQGGEIDFEGTRVWSEALGSFRRVHAANTTFGFNRNLGGLAGGIETLLTEQSLLGIMAGYTGSHLDSNGLGSTVSLSAYHAAVYGSYEFAVSDADVVSLRGGIAYSWQDFSSKRDIEFASISQRVEADYGTGQVQGFGELAYGHMLNGPMQGAYLEGFAGLALVHQDGATFTETGGSVALSGSGNALETGYSTLGLRGAVQTGMQGMPVRLTGELAWRHTFGDVTPLQTMTIAGSNPFGIRGQALDRDVLLIGTGLAMTMTDRLDLSLAYQGELAGRATDHSIRGSLRLRF</sequence>
<dbReference type="InterPro" id="IPR036709">
    <property type="entry name" value="Autotransporte_beta_dom_sf"/>
</dbReference>
<dbReference type="STRING" id="1156935.QWE_00165"/>
<accession>K2QK45</accession>
<dbReference type="InterPro" id="IPR011050">
    <property type="entry name" value="Pectin_lyase_fold/virulence"/>
</dbReference>
<dbReference type="InterPro" id="IPR012332">
    <property type="entry name" value="Autotransporter_pectin_lyase_C"/>
</dbReference>
<dbReference type="InterPro" id="IPR013425">
    <property type="entry name" value="Autotrns_rpt"/>
</dbReference>